<geneLocation type="plasmid" evidence="3">
    <name>pc0210c1</name>
</geneLocation>
<dbReference type="EMBL" id="CP049229">
    <property type="protein sequence ID" value="QIH24453.1"/>
    <property type="molecule type" value="Genomic_DNA"/>
</dbReference>
<protein>
    <submittedName>
        <fullName evidence="2">Uncharacterized protein</fullName>
    </submittedName>
</protein>
<accession>A0A6G7BAD4</accession>
<keyword evidence="1" id="KW-0812">Transmembrane</keyword>
<evidence type="ECO:0000313" key="2">
    <source>
        <dbReference type="EMBL" id="QIH24453.1"/>
    </source>
</evidence>
<feature type="transmembrane region" description="Helical" evidence="1">
    <location>
        <begin position="20"/>
        <end position="39"/>
    </location>
</feature>
<feature type="transmembrane region" description="Helical" evidence="1">
    <location>
        <begin position="45"/>
        <end position="66"/>
    </location>
</feature>
<gene>
    <name evidence="2" type="ORF">G6Z83_06955</name>
</gene>
<evidence type="ECO:0000313" key="3">
    <source>
        <dbReference type="Proteomes" id="UP000501676"/>
    </source>
</evidence>
<evidence type="ECO:0000256" key="1">
    <source>
        <dbReference type="SAM" id="Phobius"/>
    </source>
</evidence>
<name>A0A6G7BAD4_9LACO</name>
<organism evidence="2 3">
    <name type="scientific">Lactobacillus iners</name>
    <dbReference type="NCBI Taxonomy" id="147802"/>
    <lineage>
        <taxon>Bacteria</taxon>
        <taxon>Bacillati</taxon>
        <taxon>Bacillota</taxon>
        <taxon>Bacilli</taxon>
        <taxon>Lactobacillales</taxon>
        <taxon>Lactobacillaceae</taxon>
        <taxon>Lactobacillus</taxon>
    </lineage>
</organism>
<keyword evidence="2" id="KW-0614">Plasmid</keyword>
<sequence length="93" mass="10745">MKKLLSDKILIELLHKLQGISILGFSISLLSFFTCLDIFHHNSIILLGLMMLFLIIFVAIGFFWLVQDISSFSKAYKAIYYNSIDLKQKQSKK</sequence>
<keyword evidence="1" id="KW-1133">Transmembrane helix</keyword>
<reference evidence="2 3" key="1">
    <citation type="submission" date="2020-02" db="EMBL/GenBank/DDBJ databases">
        <title>Complete genome sequences of six Lactobacillus iners strains isolated from the human vagina.</title>
        <authorList>
            <person name="France M.T."/>
            <person name="Rutt L."/>
            <person name="Narina S."/>
            <person name="Arbaugh S."/>
            <person name="Humphrys M.S."/>
            <person name="Ma B."/>
            <person name="Hayward M.R."/>
            <person name="Relman D."/>
            <person name="Kwon D.S."/>
            <person name="Ravel J."/>
        </authorList>
    </citation>
    <scope>NUCLEOTIDE SEQUENCE [LARGE SCALE GENOMIC DNA]</scope>
    <source>
        <strain evidence="2 3">C0210C1</strain>
        <plasmid evidence="3">pc0210c1</plasmid>
    </source>
</reference>
<dbReference type="RefSeq" id="WP_164824141.1">
    <property type="nucleotide sequence ID" value="NZ_CP049229.1"/>
</dbReference>
<proteinExistence type="predicted"/>
<dbReference type="AlphaFoldDB" id="A0A6G7BAD4"/>
<keyword evidence="1" id="KW-0472">Membrane</keyword>
<dbReference type="Proteomes" id="UP000501676">
    <property type="component" value="Plasmid pC0210C1"/>
</dbReference>